<dbReference type="SUPFAM" id="SSF56219">
    <property type="entry name" value="DNase I-like"/>
    <property type="match status" value="1"/>
</dbReference>
<dbReference type="PROSITE" id="PS50878">
    <property type="entry name" value="RT_POL"/>
    <property type="match status" value="1"/>
</dbReference>
<keyword evidence="5" id="KW-1185">Reference proteome</keyword>
<evidence type="ECO:0000313" key="4">
    <source>
        <dbReference type="EMBL" id="KAF4971249.1"/>
    </source>
</evidence>
<sequence>MNATGDVIMVHGGDSAAATRRTSRTMEPSAKLQEQLQEKSQAVGKNNDTAAKTPYGGNEGKSELVDEAGQPQGLDCALGNNLSLMQTILRAMLHETSAQLIGEQKKMFERLWKALMGSQQTATQMMGDQLEMIRQLQQRLNEQSARQLRVMREQMNEQIKTIREQSAKELEQMREEVMRELAKAQVQATEETKQVKEEVHGAQTSPQPSYADVARTPPTSQPSNVRTLSSMRTTPSSFTDTPFCTIDMSRISEEDRVKAQVGEVRQAIEEKVRTRDGQKGWRCAAVVRDVGNADLIKVVCRDEKEVQLVKEVAEKVVVKGARVLRGQLYPIKVDGANRTAVLDSPGNILRGAAEALGEENEVTIAKMHWLSNKKNGKMYGSMVIYLTKASDARRPLEERYFHLAGESGSTNVFERRQGLAHDEESVRRRVIVIETAKPSSQSAFCVVVHMSRRVKTVGCGNYISPMATNLRIFQLNVHKSDAVQLNMMNDKDFQDYAVLVVAEPYAPNIEGSVVTTPNSHRDWINTGKRTDIVLAGGFNRRDQLWVGDEVTAELAEEKVRCGIHPTEHGLDHRAIRTEFDLTTPERTAEPRLLFKNVPWNAIREIVKDKLAPLPTYTFWRNLARARRRTGQRIDNLEDRARGASKEYHDAIRRQKKAPQNDFLADGTNICHAAKEQTGRRRRIKSSRQKPGKSDYKQAKAWRPISPLSALGKILEAVVADRISYAVETYELLPADRFGPRKRRSAEQALLLFQEQVYKAWRNRKVVSLVSFDVKGAYNGVFKDRFLQRLEAREIPKRLAGLPQGSPPSPILFLFFNADQVQSNIDANGGSIAFVDDYSAWVTGPTAEDNREGIQAIIDRALAWERCSEATFECDKTAIFHFTCVIGRTSRIPFTMKGEVVKPKQKVKLLGVIMDTKLRFKKHMAEVAARGLSAAMCLRRLKMLSPRTTRQLLVATNGRNSSGRSGSDYPDGVRTACSSGPEAVRQHQDPTKDTSAGSTQGVDESEIHVTPEKADACTRGRGIERMETVHAYAVPLWCGRVSTVCESDHETATAAAKDVNDIIIATSASDRRGLVGIGGVVVHRSPGQADKTVARYSITVGSRHDQNSYTAELEAIAMALRCMPDGLQCRQLTAFSSSQSALKAIARPRQQSGQATIRQFYEHMKRLAKGHNRVKMMWILSRDDDRTLGREAKRQAQRAIRAGCTPQSPGSIHWDQTGSSPTASTTGTTR</sequence>
<organism evidence="4 5">
    <name type="scientific">Fusarium sarcochroum</name>
    <dbReference type="NCBI Taxonomy" id="1208366"/>
    <lineage>
        <taxon>Eukaryota</taxon>
        <taxon>Fungi</taxon>
        <taxon>Dikarya</taxon>
        <taxon>Ascomycota</taxon>
        <taxon>Pezizomycotina</taxon>
        <taxon>Sordariomycetes</taxon>
        <taxon>Hypocreomycetidae</taxon>
        <taxon>Hypocreales</taxon>
        <taxon>Nectriaceae</taxon>
        <taxon>Fusarium</taxon>
        <taxon>Fusarium lateritium species complex</taxon>
    </lineage>
</organism>
<dbReference type="InterPro" id="IPR012337">
    <property type="entry name" value="RNaseH-like_sf"/>
</dbReference>
<reference evidence="4" key="2">
    <citation type="submission" date="2020-05" db="EMBL/GenBank/DDBJ databases">
        <authorList>
            <person name="Kim H.-S."/>
            <person name="Proctor R.H."/>
            <person name="Brown D.W."/>
        </authorList>
    </citation>
    <scope>NUCLEOTIDE SEQUENCE</scope>
    <source>
        <strain evidence="4">NRRL 20472</strain>
    </source>
</reference>
<comment type="caution">
    <text evidence="4">The sequence shown here is derived from an EMBL/GenBank/DDBJ whole genome shotgun (WGS) entry which is preliminary data.</text>
</comment>
<dbReference type="AlphaFoldDB" id="A0A8H4U834"/>
<feature type="compositionally biased region" description="Basic and acidic residues" evidence="2">
    <location>
        <begin position="190"/>
        <end position="200"/>
    </location>
</feature>
<feature type="coiled-coil region" evidence="1">
    <location>
        <begin position="626"/>
        <end position="653"/>
    </location>
</feature>
<feature type="domain" description="Reverse transcriptase" evidence="3">
    <location>
        <begin position="667"/>
        <end position="913"/>
    </location>
</feature>
<dbReference type="InterPro" id="IPR036691">
    <property type="entry name" value="Endo/exonu/phosph_ase_sf"/>
</dbReference>
<feature type="compositionally biased region" description="Polar residues" evidence="2">
    <location>
        <begin position="1204"/>
        <end position="1215"/>
    </location>
</feature>
<reference evidence="4" key="1">
    <citation type="journal article" date="2020" name="BMC Genomics">
        <title>Correction to: Identification and distribution of gene clusters required for synthesis of sphingolipid metabolism inhibitors in diverse species of the filamentous fungus Fusarium.</title>
        <authorList>
            <person name="Kim H.S."/>
            <person name="Lohmar J.M."/>
            <person name="Busman M."/>
            <person name="Brown D.W."/>
            <person name="Naumann T.A."/>
            <person name="Divon H.H."/>
            <person name="Lysoe E."/>
            <person name="Uhlig S."/>
            <person name="Proctor R.H."/>
        </authorList>
    </citation>
    <scope>NUCLEOTIDE SEQUENCE</scope>
    <source>
        <strain evidence="4">NRRL 20472</strain>
    </source>
</reference>
<evidence type="ECO:0000256" key="2">
    <source>
        <dbReference type="SAM" id="MobiDB-lite"/>
    </source>
</evidence>
<dbReference type="PANTHER" id="PTHR33481:SF1">
    <property type="entry name" value="ENDONUCLEASE_EXONUCLEASE_PHOSPHATASE DOMAIN-CONTAINING PROTEIN-RELATED"/>
    <property type="match status" value="1"/>
</dbReference>
<feature type="region of interest" description="Disordered" evidence="2">
    <location>
        <begin position="189"/>
        <end position="241"/>
    </location>
</feature>
<dbReference type="EMBL" id="JABEXW010000099">
    <property type="protein sequence ID" value="KAF4971249.1"/>
    <property type="molecule type" value="Genomic_DNA"/>
</dbReference>
<feature type="compositionally biased region" description="Polar residues" evidence="2">
    <location>
        <begin position="217"/>
        <end position="241"/>
    </location>
</feature>
<dbReference type="Proteomes" id="UP000622797">
    <property type="component" value="Unassembled WGS sequence"/>
</dbReference>
<protein>
    <recommendedName>
        <fullName evidence="3">Reverse transcriptase domain-containing protein</fullName>
    </recommendedName>
</protein>
<dbReference type="CDD" id="cd01650">
    <property type="entry name" value="RT_nLTR_like"/>
    <property type="match status" value="1"/>
</dbReference>
<evidence type="ECO:0000259" key="3">
    <source>
        <dbReference type="PROSITE" id="PS50878"/>
    </source>
</evidence>
<evidence type="ECO:0000256" key="1">
    <source>
        <dbReference type="SAM" id="Coils"/>
    </source>
</evidence>
<dbReference type="PANTHER" id="PTHR33481">
    <property type="entry name" value="REVERSE TRANSCRIPTASE"/>
    <property type="match status" value="1"/>
</dbReference>
<feature type="compositionally biased region" description="Polar residues" evidence="2">
    <location>
        <begin position="992"/>
        <end position="1001"/>
    </location>
</feature>
<dbReference type="InterPro" id="IPR036397">
    <property type="entry name" value="RNaseH_sf"/>
</dbReference>
<dbReference type="Pfam" id="PF00078">
    <property type="entry name" value="RVT_1"/>
    <property type="match status" value="1"/>
</dbReference>
<feature type="region of interest" description="Disordered" evidence="2">
    <location>
        <begin position="675"/>
        <end position="698"/>
    </location>
</feature>
<feature type="compositionally biased region" description="Polar residues" evidence="2">
    <location>
        <begin position="32"/>
        <end position="50"/>
    </location>
</feature>
<feature type="compositionally biased region" description="Basic residues" evidence="2">
    <location>
        <begin position="679"/>
        <end position="690"/>
    </location>
</feature>
<evidence type="ECO:0000313" key="5">
    <source>
        <dbReference type="Proteomes" id="UP000622797"/>
    </source>
</evidence>
<dbReference type="SUPFAM" id="SSF53098">
    <property type="entry name" value="Ribonuclease H-like"/>
    <property type="match status" value="1"/>
</dbReference>
<gene>
    <name evidence="4" type="ORF">FSARC_1871</name>
</gene>
<dbReference type="OrthoDB" id="5067585at2759"/>
<accession>A0A8H4U834</accession>
<dbReference type="Gene3D" id="3.30.420.10">
    <property type="entry name" value="Ribonuclease H-like superfamily/Ribonuclease H"/>
    <property type="match status" value="1"/>
</dbReference>
<keyword evidence="1" id="KW-0175">Coiled coil</keyword>
<feature type="region of interest" description="Disordered" evidence="2">
    <location>
        <begin position="1"/>
        <end position="64"/>
    </location>
</feature>
<dbReference type="InterPro" id="IPR000477">
    <property type="entry name" value="RT_dom"/>
</dbReference>
<feature type="compositionally biased region" description="Low complexity" evidence="2">
    <location>
        <begin position="1216"/>
        <end position="1229"/>
    </location>
</feature>
<feature type="region of interest" description="Disordered" evidence="2">
    <location>
        <begin position="1189"/>
        <end position="1229"/>
    </location>
</feature>
<feature type="region of interest" description="Disordered" evidence="2">
    <location>
        <begin position="955"/>
        <end position="1006"/>
    </location>
</feature>
<proteinExistence type="predicted"/>
<feature type="compositionally biased region" description="Low complexity" evidence="2">
    <location>
        <begin position="956"/>
        <end position="966"/>
    </location>
</feature>
<name>A0A8H4U834_9HYPO</name>
<dbReference type="GO" id="GO:0003676">
    <property type="term" value="F:nucleic acid binding"/>
    <property type="evidence" value="ECO:0007669"/>
    <property type="project" value="InterPro"/>
</dbReference>